<reference evidence="8" key="1">
    <citation type="submission" date="2020-06" db="EMBL/GenBank/DDBJ databases">
        <authorList>
            <consortium name="Plant Systems Biology data submission"/>
        </authorList>
    </citation>
    <scope>NUCLEOTIDE SEQUENCE</scope>
    <source>
        <strain evidence="8">D6</strain>
    </source>
</reference>
<protein>
    <submittedName>
        <fullName evidence="8">WSC domain-containing protein 2</fullName>
    </submittedName>
</protein>
<dbReference type="OrthoDB" id="5985073at2759"/>
<dbReference type="SMART" id="SM00321">
    <property type="entry name" value="WSC"/>
    <property type="match status" value="2"/>
</dbReference>
<dbReference type="InterPro" id="IPR051836">
    <property type="entry name" value="Kremen_rcpt"/>
</dbReference>
<comment type="caution">
    <text evidence="8">The sequence shown here is derived from an EMBL/GenBank/DDBJ whole genome shotgun (WGS) entry which is preliminary data.</text>
</comment>
<feature type="domain" description="WSC" evidence="7">
    <location>
        <begin position="50"/>
        <end position="140"/>
    </location>
</feature>
<evidence type="ECO:0000259" key="7">
    <source>
        <dbReference type="PROSITE" id="PS51212"/>
    </source>
</evidence>
<sequence>MQIIASAGMPATICIAASCRKRMPKRLQIWLGKCGGGYRNSVYLTGYKPSSEYIGCFKDSSPRALEVHLGNGFTLDGCIEDCFNKGFKYAGLQFKSECRCGHTGYDKYGGVRPESECSMDCTTGSGICGGPGRNSVYATGFEPIAEYKGCYKDQSDRALSHKVGPNQSLDECKTKCQDKGYYYFALQSGNYCFCGAFDDDFDKYGKVNDSEWRKGAKAAATQVVVVVGEMRFGRQG</sequence>
<keyword evidence="5" id="KW-0472">Membrane</keyword>
<proteinExistence type="predicted"/>
<dbReference type="EMBL" id="CAICTM010001354">
    <property type="protein sequence ID" value="CAB9522910.1"/>
    <property type="molecule type" value="Genomic_DNA"/>
</dbReference>
<dbReference type="InterPro" id="IPR002889">
    <property type="entry name" value="WSC_carb-bd"/>
</dbReference>
<evidence type="ECO:0000256" key="2">
    <source>
        <dbReference type="ARBA" id="ARBA00022692"/>
    </source>
</evidence>
<evidence type="ECO:0000256" key="5">
    <source>
        <dbReference type="ARBA" id="ARBA00023136"/>
    </source>
</evidence>
<evidence type="ECO:0000256" key="1">
    <source>
        <dbReference type="ARBA" id="ARBA00004167"/>
    </source>
</evidence>
<dbReference type="AlphaFoldDB" id="A0A9N8HS78"/>
<keyword evidence="9" id="KW-1185">Reference proteome</keyword>
<evidence type="ECO:0000256" key="4">
    <source>
        <dbReference type="ARBA" id="ARBA00022989"/>
    </source>
</evidence>
<name>A0A9N8HS78_9STRA</name>
<evidence type="ECO:0000313" key="8">
    <source>
        <dbReference type="EMBL" id="CAB9522910.1"/>
    </source>
</evidence>
<keyword evidence="3" id="KW-0732">Signal</keyword>
<organism evidence="8 9">
    <name type="scientific">Seminavis robusta</name>
    <dbReference type="NCBI Taxonomy" id="568900"/>
    <lineage>
        <taxon>Eukaryota</taxon>
        <taxon>Sar</taxon>
        <taxon>Stramenopiles</taxon>
        <taxon>Ochrophyta</taxon>
        <taxon>Bacillariophyta</taxon>
        <taxon>Bacillariophyceae</taxon>
        <taxon>Bacillariophycidae</taxon>
        <taxon>Naviculales</taxon>
        <taxon>Naviculaceae</taxon>
        <taxon>Seminavis</taxon>
    </lineage>
</organism>
<gene>
    <name evidence="8" type="ORF">SEMRO_1356_G265640.1</name>
</gene>
<evidence type="ECO:0000256" key="6">
    <source>
        <dbReference type="ARBA" id="ARBA00023180"/>
    </source>
</evidence>
<accession>A0A9N8HS78</accession>
<dbReference type="Pfam" id="PF01822">
    <property type="entry name" value="WSC"/>
    <property type="match status" value="2"/>
</dbReference>
<dbReference type="PANTHER" id="PTHR24269:SF16">
    <property type="entry name" value="PROTEIN SLG1"/>
    <property type="match status" value="1"/>
</dbReference>
<keyword evidence="2" id="KW-0812">Transmembrane</keyword>
<keyword evidence="4" id="KW-1133">Transmembrane helix</keyword>
<dbReference type="GO" id="GO:0005886">
    <property type="term" value="C:plasma membrane"/>
    <property type="evidence" value="ECO:0007669"/>
    <property type="project" value="TreeGrafter"/>
</dbReference>
<dbReference type="PROSITE" id="PS51212">
    <property type="entry name" value="WSC"/>
    <property type="match status" value="1"/>
</dbReference>
<evidence type="ECO:0000256" key="3">
    <source>
        <dbReference type="ARBA" id="ARBA00022729"/>
    </source>
</evidence>
<dbReference type="Proteomes" id="UP001153069">
    <property type="component" value="Unassembled WGS sequence"/>
</dbReference>
<evidence type="ECO:0000313" key="9">
    <source>
        <dbReference type="Proteomes" id="UP001153069"/>
    </source>
</evidence>
<comment type="subcellular location">
    <subcellularLocation>
        <location evidence="1">Membrane</location>
        <topology evidence="1">Single-pass membrane protein</topology>
    </subcellularLocation>
</comment>
<keyword evidence="6" id="KW-0325">Glycoprotein</keyword>
<dbReference type="PANTHER" id="PTHR24269">
    <property type="entry name" value="KREMEN PROTEIN"/>
    <property type="match status" value="1"/>
</dbReference>